<evidence type="ECO:0000256" key="1">
    <source>
        <dbReference type="ARBA" id="ARBA00004651"/>
    </source>
</evidence>
<evidence type="ECO:0000313" key="8">
    <source>
        <dbReference type="Proteomes" id="UP001324287"/>
    </source>
</evidence>
<dbReference type="PANTHER" id="PTHR42770">
    <property type="entry name" value="AMINO ACID TRANSPORTER-RELATED"/>
    <property type="match status" value="1"/>
</dbReference>
<keyword evidence="2" id="KW-1003">Cell membrane</keyword>
<feature type="transmembrane region" description="Helical" evidence="6">
    <location>
        <begin position="103"/>
        <end position="122"/>
    </location>
</feature>
<feature type="transmembrane region" description="Helical" evidence="6">
    <location>
        <begin position="12"/>
        <end position="29"/>
    </location>
</feature>
<dbReference type="Gene3D" id="1.20.1740.10">
    <property type="entry name" value="Amino acid/polyamine transporter I"/>
    <property type="match status" value="1"/>
</dbReference>
<feature type="transmembrane region" description="Helical" evidence="6">
    <location>
        <begin position="50"/>
        <end position="70"/>
    </location>
</feature>
<feature type="transmembrane region" description="Helical" evidence="6">
    <location>
        <begin position="184"/>
        <end position="206"/>
    </location>
</feature>
<proteinExistence type="predicted"/>
<feature type="transmembrane region" description="Helical" evidence="6">
    <location>
        <begin position="151"/>
        <end position="172"/>
    </location>
</feature>
<keyword evidence="3 6" id="KW-0812">Transmembrane</keyword>
<gene>
    <name evidence="7" type="ORF">U6N30_17950</name>
</gene>
<dbReference type="Proteomes" id="UP001324287">
    <property type="component" value="Chromosome"/>
</dbReference>
<evidence type="ECO:0000313" key="7">
    <source>
        <dbReference type="EMBL" id="WRL61964.1"/>
    </source>
</evidence>
<dbReference type="EMBL" id="CP141261">
    <property type="protein sequence ID" value="WRL61964.1"/>
    <property type="molecule type" value="Genomic_DNA"/>
</dbReference>
<keyword evidence="4 6" id="KW-1133">Transmembrane helix</keyword>
<evidence type="ECO:0000256" key="6">
    <source>
        <dbReference type="SAM" id="Phobius"/>
    </source>
</evidence>
<sequence>MLTDISVSGNPALAVLAGIAFSFFAMTGFENTANVAEETVDPHRSFPRSLVGGMVVAGTVYVLVSMAAALTVPVDQLANSDAALLEVVKQGILPFSTDGMTTLFSVIALIAITNTTLVTIVTQPRILYGMAKEDVVPGVFATIHATRRSPWVGLLFSAAVVAGLLIAGTVLLEAGGGIDLVNRLALVTVVLLLAIYALVIVACLKLRGRDEDERTFRANTPLLIVGLVGNLAILGFSIYDDPSSLIWCAALIAVGVVLFLIEYAVGSRNRPPGAERGDPETAARTEV</sequence>
<dbReference type="InterPro" id="IPR050367">
    <property type="entry name" value="APC_superfamily"/>
</dbReference>
<reference evidence="7 8" key="1">
    <citation type="submission" date="2023-12" db="EMBL/GenBank/DDBJ databases">
        <title>Blastococcus brunescens sp. nov., an actonobacterium isolated from sandstone collected in sahara desert.</title>
        <authorList>
            <person name="Gtari M."/>
            <person name="Ghodhbane F."/>
        </authorList>
    </citation>
    <scope>NUCLEOTIDE SEQUENCE [LARGE SCALE GENOMIC DNA]</scope>
    <source>
        <strain evidence="7 8">BMG 8361</strain>
    </source>
</reference>
<evidence type="ECO:0000256" key="4">
    <source>
        <dbReference type="ARBA" id="ARBA00022989"/>
    </source>
</evidence>
<dbReference type="PANTHER" id="PTHR42770:SF11">
    <property type="entry name" value="INNER MEMBRANE TRANSPORT PROTEIN YBAT"/>
    <property type="match status" value="1"/>
</dbReference>
<dbReference type="RefSeq" id="WP_324273323.1">
    <property type="nucleotide sequence ID" value="NZ_CP141261.1"/>
</dbReference>
<evidence type="ECO:0000256" key="2">
    <source>
        <dbReference type="ARBA" id="ARBA00022475"/>
    </source>
</evidence>
<dbReference type="InterPro" id="IPR002293">
    <property type="entry name" value="AA/rel_permease1"/>
</dbReference>
<name>A0ABZ1AU40_9ACTN</name>
<feature type="transmembrane region" description="Helical" evidence="6">
    <location>
        <begin position="244"/>
        <end position="265"/>
    </location>
</feature>
<evidence type="ECO:0000256" key="5">
    <source>
        <dbReference type="ARBA" id="ARBA00023136"/>
    </source>
</evidence>
<accession>A0ABZ1AU40</accession>
<feature type="transmembrane region" description="Helical" evidence="6">
    <location>
        <begin position="218"/>
        <end position="238"/>
    </location>
</feature>
<comment type="subcellular location">
    <subcellularLocation>
        <location evidence="1">Cell membrane</location>
        <topology evidence="1">Multi-pass membrane protein</topology>
    </subcellularLocation>
</comment>
<organism evidence="7 8">
    <name type="scientific">Blastococcus brunescens</name>
    <dbReference type="NCBI Taxonomy" id="1564165"/>
    <lineage>
        <taxon>Bacteria</taxon>
        <taxon>Bacillati</taxon>
        <taxon>Actinomycetota</taxon>
        <taxon>Actinomycetes</taxon>
        <taxon>Geodermatophilales</taxon>
        <taxon>Geodermatophilaceae</taxon>
        <taxon>Blastococcus</taxon>
    </lineage>
</organism>
<protein>
    <submittedName>
        <fullName evidence="7">APC family permease</fullName>
    </submittedName>
</protein>
<dbReference type="Pfam" id="PF13520">
    <property type="entry name" value="AA_permease_2"/>
    <property type="match status" value="1"/>
</dbReference>
<evidence type="ECO:0000256" key="3">
    <source>
        <dbReference type="ARBA" id="ARBA00022692"/>
    </source>
</evidence>
<keyword evidence="5 6" id="KW-0472">Membrane</keyword>
<keyword evidence="8" id="KW-1185">Reference proteome</keyword>